<dbReference type="EMBL" id="LRPH01000006">
    <property type="protein sequence ID" value="KWU68086.1"/>
    <property type="molecule type" value="Genomic_DNA"/>
</dbReference>
<protein>
    <recommendedName>
        <fullName evidence="1">DUF3967 domain-containing protein</fullName>
    </recommendedName>
</protein>
<feature type="domain" description="DUF3967" evidence="1">
    <location>
        <begin position="130"/>
        <end position="151"/>
    </location>
</feature>
<evidence type="ECO:0000259" key="1">
    <source>
        <dbReference type="Pfam" id="PF13152"/>
    </source>
</evidence>
<accession>A0A120EK73</accession>
<comment type="caution">
    <text evidence="2">The sequence shown here is derived from an EMBL/GenBank/DDBJ whole genome shotgun (WGS) entry which is preliminary data.</text>
</comment>
<dbReference type="InterPro" id="IPR025052">
    <property type="entry name" value="DUF3967"/>
</dbReference>
<reference evidence="2 3" key="1">
    <citation type="submission" date="2016-01" db="EMBL/GenBank/DDBJ databases">
        <authorList>
            <person name="McClelland M."/>
            <person name="Jain A."/>
            <person name="Saraogi P."/>
            <person name="Mendelson R."/>
            <person name="Westerman R."/>
            <person name="SanMiguel P."/>
            <person name="Csonka L."/>
        </authorList>
    </citation>
    <scope>NUCLEOTIDE SEQUENCE [LARGE SCALE GENOMIC DNA]</scope>
    <source>
        <strain evidence="2 3">PE8-15</strain>
    </source>
</reference>
<proteinExistence type="predicted"/>
<evidence type="ECO:0000313" key="3">
    <source>
        <dbReference type="Proteomes" id="UP000065797"/>
    </source>
</evidence>
<dbReference type="AlphaFoldDB" id="A0A120EK73"/>
<organism evidence="2 3">
    <name type="scientific">Bacillus mycoides</name>
    <dbReference type="NCBI Taxonomy" id="1405"/>
    <lineage>
        <taxon>Bacteria</taxon>
        <taxon>Bacillati</taxon>
        <taxon>Bacillota</taxon>
        <taxon>Bacilli</taxon>
        <taxon>Bacillales</taxon>
        <taxon>Bacillaceae</taxon>
        <taxon>Bacillus</taxon>
        <taxon>Bacillus cereus group</taxon>
    </lineage>
</organism>
<dbReference type="Proteomes" id="UP000065797">
    <property type="component" value="Unassembled WGS sequence"/>
</dbReference>
<name>A0A120EK73_BACMY</name>
<evidence type="ECO:0000313" key="2">
    <source>
        <dbReference type="EMBL" id="KWU68086.1"/>
    </source>
</evidence>
<gene>
    <name evidence="2" type="ORF">AWW70_28490</name>
</gene>
<dbReference type="RefSeq" id="WP_060748994.1">
    <property type="nucleotide sequence ID" value="NZ_LRPH01000006.1"/>
</dbReference>
<dbReference type="Gene3D" id="1.10.1660.10">
    <property type="match status" value="1"/>
</dbReference>
<sequence length="188" mass="22853">MIDKEEKNRWLSADFVAKKIGVSSMTIKRNCNTYNDFILFKQEEKNKYYIFRECVSVLKYINNLRNKENLQHKDILQRLTKEGYKKYLSIDVTDNIQQESIQTTEQILLTADQVREIVAEELAKMEQDQVNKRDEQLMYLIREIQDMKKLILEEKQTRLEMSSSKEEQKNIKFSEVKKESWWRRIWNR</sequence>
<dbReference type="Pfam" id="PF13152">
    <property type="entry name" value="DUF3967"/>
    <property type="match status" value="1"/>
</dbReference>